<dbReference type="RefSeq" id="WP_157708680.1">
    <property type="nucleotide sequence ID" value="NZ_CP034348.1"/>
</dbReference>
<evidence type="ECO:0000313" key="1">
    <source>
        <dbReference type="EMBL" id="QGX99998.1"/>
    </source>
</evidence>
<reference evidence="2" key="1">
    <citation type="submission" date="2018-12" db="EMBL/GenBank/DDBJ databases">
        <title>Complete genome sequence of Roseovarius sp. MME-070.</title>
        <authorList>
            <person name="Nam Y.-D."/>
            <person name="Kang J."/>
            <person name="Chung W.-H."/>
            <person name="Park Y.S."/>
        </authorList>
    </citation>
    <scope>NUCLEOTIDE SEQUENCE [LARGE SCALE GENOMIC DNA]</scope>
    <source>
        <strain evidence="2">MME-070</strain>
    </source>
</reference>
<accession>A0A6I6J5G2</accession>
<organism evidence="1 2">
    <name type="scientific">Roseovarius faecimaris</name>
    <dbReference type="NCBI Taxonomy" id="2494550"/>
    <lineage>
        <taxon>Bacteria</taxon>
        <taxon>Pseudomonadati</taxon>
        <taxon>Pseudomonadota</taxon>
        <taxon>Alphaproteobacteria</taxon>
        <taxon>Rhodobacterales</taxon>
        <taxon>Roseobacteraceae</taxon>
        <taxon>Roseovarius</taxon>
    </lineage>
</organism>
<name>A0A6I6J5G2_9RHOB</name>
<dbReference type="EMBL" id="CP034348">
    <property type="protein sequence ID" value="QGX99998.1"/>
    <property type="molecule type" value="Genomic_DNA"/>
</dbReference>
<evidence type="ECO:0000313" key="2">
    <source>
        <dbReference type="Proteomes" id="UP000428330"/>
    </source>
</evidence>
<protein>
    <submittedName>
        <fullName evidence="1">Uncharacterized protein</fullName>
    </submittedName>
</protein>
<dbReference type="Proteomes" id="UP000428330">
    <property type="component" value="Chromosome"/>
</dbReference>
<dbReference type="OrthoDB" id="6140227at2"/>
<gene>
    <name evidence="1" type="ORF">EI983_17670</name>
</gene>
<proteinExistence type="predicted"/>
<sequence length="371" mass="42200">MSTAPDHIALRDVFASRRYFAKFDKITGHLTRVAAVMQAEGELNKNEVEILTTYVQGIAYTFRALSMKYLLVGRDTGKFFGSLQMDVQESGFPVFNELLVMANDAQQAKAHLAGTPSVKALKQQMVEQIIGTRAIPTKLQFALSQRLYYEELLKGHLFWAQNHPELLWLEGFDERRKYLIHWASYDSQVNLPTIYLMELEDTGRTPLPKDQRRWPECQAHLMGQSLGGLKLLTIARGFDEAFDDLHPKRLRRFHMGPMYSHAFTQQTGPIRDVLAEANAPQGQDWALAWTDEVLESERVTQEKSGWFGTVEREVFALDPFSGRGADTGATRMTRSIILPERPYQVLAEKNPPGFASVTKYVVSPNGRVLRY</sequence>
<dbReference type="AlphaFoldDB" id="A0A6I6J5G2"/>
<keyword evidence="2" id="KW-1185">Reference proteome</keyword>
<dbReference type="KEGG" id="rom:EI983_17670"/>